<feature type="domain" description="HTH merR-type" evidence="1">
    <location>
        <begin position="10"/>
        <end position="87"/>
    </location>
</feature>
<name>A0A382LSB9_9ZZZZ</name>
<organism evidence="2">
    <name type="scientific">marine metagenome</name>
    <dbReference type="NCBI Taxonomy" id="408172"/>
    <lineage>
        <taxon>unclassified sequences</taxon>
        <taxon>metagenomes</taxon>
        <taxon>ecological metagenomes</taxon>
    </lineage>
</organism>
<evidence type="ECO:0000259" key="1">
    <source>
        <dbReference type="SMART" id="SM00422"/>
    </source>
</evidence>
<dbReference type="AlphaFoldDB" id="A0A382LSB9"/>
<accession>A0A382LSB9</accession>
<dbReference type="InterPro" id="IPR009061">
    <property type="entry name" value="DNA-bd_dom_put_sf"/>
</dbReference>
<dbReference type="SMART" id="SM00422">
    <property type="entry name" value="HTH_MERR"/>
    <property type="match status" value="1"/>
</dbReference>
<dbReference type="GO" id="GO:0003677">
    <property type="term" value="F:DNA binding"/>
    <property type="evidence" value="ECO:0007669"/>
    <property type="project" value="InterPro"/>
</dbReference>
<dbReference type="CDD" id="cd04765">
    <property type="entry name" value="HTH_MlrA-like_sg2"/>
    <property type="match status" value="1"/>
</dbReference>
<dbReference type="Pfam" id="PF13411">
    <property type="entry name" value="MerR_1"/>
    <property type="match status" value="1"/>
</dbReference>
<reference evidence="2" key="1">
    <citation type="submission" date="2018-05" db="EMBL/GenBank/DDBJ databases">
        <authorList>
            <person name="Lanie J.A."/>
            <person name="Ng W.-L."/>
            <person name="Kazmierczak K.M."/>
            <person name="Andrzejewski T.M."/>
            <person name="Davidsen T.M."/>
            <person name="Wayne K.J."/>
            <person name="Tettelin H."/>
            <person name="Glass J.I."/>
            <person name="Rusch D."/>
            <person name="Podicherti R."/>
            <person name="Tsui H.-C.T."/>
            <person name="Winkler M.E."/>
        </authorList>
    </citation>
    <scope>NUCLEOTIDE SEQUENCE</scope>
</reference>
<sequence>MHKNKNAYKTISEAAKEIGLVNKKNNTANTHTLRFWEKNFKQIKPKILSGNRRYYSQKDISFLKLIYDLLKNQGFTIRGVKKILNLKGNKLDESLAQGIKKKTLYNSLKKRAKNIKFIVSKIKSFN</sequence>
<dbReference type="EMBL" id="UINC01088917">
    <property type="protein sequence ID" value="SVC39558.1"/>
    <property type="molecule type" value="Genomic_DNA"/>
</dbReference>
<dbReference type="SUPFAM" id="SSF46955">
    <property type="entry name" value="Putative DNA-binding domain"/>
    <property type="match status" value="1"/>
</dbReference>
<evidence type="ECO:0000313" key="2">
    <source>
        <dbReference type="EMBL" id="SVC39558.1"/>
    </source>
</evidence>
<gene>
    <name evidence="2" type="ORF">METZ01_LOCUS292412</name>
</gene>
<dbReference type="InterPro" id="IPR000551">
    <property type="entry name" value="MerR-type_HTH_dom"/>
</dbReference>
<dbReference type="Gene3D" id="1.10.1660.10">
    <property type="match status" value="1"/>
</dbReference>
<protein>
    <recommendedName>
        <fullName evidence="1">HTH merR-type domain-containing protein</fullName>
    </recommendedName>
</protein>
<dbReference type="GO" id="GO:0006355">
    <property type="term" value="P:regulation of DNA-templated transcription"/>
    <property type="evidence" value="ECO:0007669"/>
    <property type="project" value="InterPro"/>
</dbReference>
<proteinExistence type="predicted"/>